<keyword evidence="6" id="KW-1185">Reference proteome</keyword>
<dbReference type="RefSeq" id="WP_340330369.1">
    <property type="nucleotide sequence ID" value="NZ_JAZHOF010000005.1"/>
</dbReference>
<sequence length="153" mass="16876">MPPRRRVSDLDNHLGYWLRMVSNAVSHAFAARLAKDGVTVAEWVFLRKLYDVETRAPTRLAGDLGMTKGAISKLADRLIGKGLVERTADPDDGRAHTLGLTRSGRDKVPRLAALADETDAAFFGDLEPSDRAALDRILRTLVERRGLNDVPTE</sequence>
<protein>
    <submittedName>
        <fullName evidence="5">MarR family transcriptional regulator</fullName>
    </submittedName>
</protein>
<dbReference type="InterPro" id="IPR023187">
    <property type="entry name" value="Tscrpt_reg_MarR-type_CS"/>
</dbReference>
<dbReference type="PROSITE" id="PS01117">
    <property type="entry name" value="HTH_MARR_1"/>
    <property type="match status" value="1"/>
</dbReference>
<dbReference type="GO" id="GO:0003677">
    <property type="term" value="F:DNA binding"/>
    <property type="evidence" value="ECO:0007669"/>
    <property type="project" value="UniProtKB-KW"/>
</dbReference>
<reference evidence="5 6" key="1">
    <citation type="submission" date="2024-02" db="EMBL/GenBank/DDBJ databases">
        <title>Genome analysis and characterization of Microbaculum marinisediminis sp. nov., isolated from marine sediment.</title>
        <authorList>
            <person name="Du Z.-J."/>
            <person name="Ye Y.-Q."/>
            <person name="Zhang Z.-R."/>
            <person name="Yuan S.-M."/>
            <person name="Zhang X.-Y."/>
        </authorList>
    </citation>
    <scope>NUCLEOTIDE SEQUENCE [LARGE SCALE GENOMIC DNA]</scope>
    <source>
        <strain evidence="5 6">SDUM1044001</strain>
    </source>
</reference>
<feature type="domain" description="HTH marR-type" evidence="4">
    <location>
        <begin position="11"/>
        <end position="143"/>
    </location>
</feature>
<dbReference type="AlphaFoldDB" id="A0AAW9RQY3"/>
<dbReference type="InterPro" id="IPR036390">
    <property type="entry name" value="WH_DNA-bd_sf"/>
</dbReference>
<organism evidence="5 6">
    <name type="scientific">Microbaculum marinum</name>
    <dbReference type="NCBI Taxonomy" id="1764581"/>
    <lineage>
        <taxon>Bacteria</taxon>
        <taxon>Pseudomonadati</taxon>
        <taxon>Pseudomonadota</taxon>
        <taxon>Alphaproteobacteria</taxon>
        <taxon>Hyphomicrobiales</taxon>
        <taxon>Tepidamorphaceae</taxon>
        <taxon>Microbaculum</taxon>
    </lineage>
</organism>
<dbReference type="Pfam" id="PF01047">
    <property type="entry name" value="MarR"/>
    <property type="match status" value="1"/>
</dbReference>
<comment type="caution">
    <text evidence="5">The sequence shown here is derived from an EMBL/GenBank/DDBJ whole genome shotgun (WGS) entry which is preliminary data.</text>
</comment>
<evidence type="ECO:0000256" key="1">
    <source>
        <dbReference type="ARBA" id="ARBA00023015"/>
    </source>
</evidence>
<name>A0AAW9RQY3_9HYPH</name>
<evidence type="ECO:0000259" key="4">
    <source>
        <dbReference type="PROSITE" id="PS50995"/>
    </source>
</evidence>
<evidence type="ECO:0000313" key="6">
    <source>
        <dbReference type="Proteomes" id="UP001378188"/>
    </source>
</evidence>
<dbReference type="PANTHER" id="PTHR33164:SF43">
    <property type="entry name" value="HTH-TYPE TRANSCRIPTIONAL REPRESSOR YETL"/>
    <property type="match status" value="1"/>
</dbReference>
<dbReference type="EMBL" id="JAZHOF010000005">
    <property type="protein sequence ID" value="MEJ8572677.1"/>
    <property type="molecule type" value="Genomic_DNA"/>
</dbReference>
<dbReference type="GO" id="GO:0006950">
    <property type="term" value="P:response to stress"/>
    <property type="evidence" value="ECO:0007669"/>
    <property type="project" value="TreeGrafter"/>
</dbReference>
<evidence type="ECO:0000256" key="3">
    <source>
        <dbReference type="ARBA" id="ARBA00023163"/>
    </source>
</evidence>
<dbReference type="GO" id="GO:0003700">
    <property type="term" value="F:DNA-binding transcription factor activity"/>
    <property type="evidence" value="ECO:0007669"/>
    <property type="project" value="InterPro"/>
</dbReference>
<dbReference type="InterPro" id="IPR039422">
    <property type="entry name" value="MarR/SlyA-like"/>
</dbReference>
<gene>
    <name evidence="5" type="ORF">V3328_14395</name>
</gene>
<dbReference type="Gene3D" id="1.10.10.10">
    <property type="entry name" value="Winged helix-like DNA-binding domain superfamily/Winged helix DNA-binding domain"/>
    <property type="match status" value="1"/>
</dbReference>
<evidence type="ECO:0000256" key="2">
    <source>
        <dbReference type="ARBA" id="ARBA00023125"/>
    </source>
</evidence>
<proteinExistence type="predicted"/>
<keyword evidence="1" id="KW-0805">Transcription regulation</keyword>
<dbReference type="InterPro" id="IPR036388">
    <property type="entry name" value="WH-like_DNA-bd_sf"/>
</dbReference>
<evidence type="ECO:0000313" key="5">
    <source>
        <dbReference type="EMBL" id="MEJ8572677.1"/>
    </source>
</evidence>
<keyword evidence="2" id="KW-0238">DNA-binding</keyword>
<dbReference type="InterPro" id="IPR000835">
    <property type="entry name" value="HTH_MarR-typ"/>
</dbReference>
<dbReference type="SMART" id="SM00347">
    <property type="entry name" value="HTH_MARR"/>
    <property type="match status" value="1"/>
</dbReference>
<dbReference type="PROSITE" id="PS50995">
    <property type="entry name" value="HTH_MARR_2"/>
    <property type="match status" value="1"/>
</dbReference>
<dbReference type="Proteomes" id="UP001378188">
    <property type="component" value="Unassembled WGS sequence"/>
</dbReference>
<keyword evidence="3" id="KW-0804">Transcription</keyword>
<dbReference type="SUPFAM" id="SSF46785">
    <property type="entry name" value="Winged helix' DNA-binding domain"/>
    <property type="match status" value="1"/>
</dbReference>
<dbReference type="PANTHER" id="PTHR33164">
    <property type="entry name" value="TRANSCRIPTIONAL REGULATOR, MARR FAMILY"/>
    <property type="match status" value="1"/>
</dbReference>
<accession>A0AAW9RQY3</accession>